<feature type="region of interest" description="Disordered" evidence="1">
    <location>
        <begin position="132"/>
        <end position="153"/>
    </location>
</feature>
<keyword evidence="3" id="KW-1185">Reference proteome</keyword>
<evidence type="ECO:0000313" key="3">
    <source>
        <dbReference type="Proteomes" id="UP000001883"/>
    </source>
</evidence>
<name>D2NRL0_ROTMD</name>
<accession>D2NRL0</accession>
<reference evidence="2 3" key="3">
    <citation type="journal article" date="2010" name="Sequencing">
        <title>Complete Genome Sequence of Rothia mucilaginosa DY-18: A Clinical Isolate with Dense Meshwork-Like Structures from a Persistent Apical Periodontitis Lesion.</title>
        <authorList>
            <person name="Yamane K."/>
            <person name="Nambu T."/>
            <person name="Yamanaka T."/>
            <person name="Mashimo C."/>
            <person name="Sugimori C."/>
            <person name="Leung K.-P."/>
            <person name="Fukushima H."/>
        </authorList>
    </citation>
    <scope>NUCLEOTIDE SEQUENCE [LARGE SCALE GENOMIC DNA]</scope>
    <source>
        <strain evidence="2 3">DY-18</strain>
    </source>
</reference>
<organism evidence="2 3">
    <name type="scientific">Rothia mucilaginosa (strain DY-18)</name>
    <name type="common">Stomatococcus mucilaginosus</name>
    <dbReference type="NCBI Taxonomy" id="680646"/>
    <lineage>
        <taxon>Bacteria</taxon>
        <taxon>Bacillati</taxon>
        <taxon>Actinomycetota</taxon>
        <taxon>Actinomycetes</taxon>
        <taxon>Micrococcales</taxon>
        <taxon>Micrococcaceae</taxon>
        <taxon>Rothia</taxon>
    </lineage>
</organism>
<feature type="compositionally biased region" description="Basic and acidic residues" evidence="1">
    <location>
        <begin position="469"/>
        <end position="482"/>
    </location>
</feature>
<dbReference type="AlphaFoldDB" id="D2NRL0"/>
<feature type="compositionally biased region" description="Basic and acidic residues" evidence="1">
    <location>
        <begin position="280"/>
        <end position="294"/>
    </location>
</feature>
<feature type="compositionally biased region" description="Polar residues" evidence="1">
    <location>
        <begin position="535"/>
        <end position="547"/>
    </location>
</feature>
<feature type="region of interest" description="Disordered" evidence="1">
    <location>
        <begin position="270"/>
        <end position="356"/>
    </location>
</feature>
<feature type="compositionally biased region" description="Basic residues" evidence="1">
    <location>
        <begin position="522"/>
        <end position="534"/>
    </location>
</feature>
<feature type="compositionally biased region" description="Low complexity" evidence="1">
    <location>
        <begin position="554"/>
        <end position="585"/>
    </location>
</feature>
<evidence type="ECO:0000313" key="2">
    <source>
        <dbReference type="EMBL" id="BAI64286.1"/>
    </source>
</evidence>
<proteinExistence type="predicted"/>
<dbReference type="Proteomes" id="UP000001883">
    <property type="component" value="Chromosome"/>
</dbReference>
<gene>
    <name evidence="2" type="ordered locus">RMDY18_04540</name>
</gene>
<feature type="region of interest" description="Disordered" evidence="1">
    <location>
        <begin position="462"/>
        <end position="487"/>
    </location>
</feature>
<feature type="region of interest" description="Disordered" evidence="1">
    <location>
        <begin position="522"/>
        <end position="585"/>
    </location>
</feature>
<feature type="region of interest" description="Disordered" evidence="1">
    <location>
        <begin position="652"/>
        <end position="672"/>
    </location>
</feature>
<feature type="region of interest" description="Disordered" evidence="1">
    <location>
        <begin position="44"/>
        <end position="95"/>
    </location>
</feature>
<evidence type="ECO:0000256" key="1">
    <source>
        <dbReference type="SAM" id="MobiDB-lite"/>
    </source>
</evidence>
<feature type="compositionally biased region" description="Polar residues" evidence="1">
    <location>
        <begin position="303"/>
        <end position="343"/>
    </location>
</feature>
<reference evidence="3" key="1">
    <citation type="submission" date="2009-07" db="EMBL/GenBank/DDBJ databases">
        <title>Complete genome sequence of Rothia mucilaginosa DJ.</title>
        <authorList>
            <person name="Yamane K."/>
            <person name="Nambu T."/>
            <person name="Mashimo C."/>
            <person name="Sugimori C."/>
            <person name="Yamanaka T."/>
            <person name="Leung K."/>
            <person name="Fukushima H."/>
        </authorList>
    </citation>
    <scope>NUCLEOTIDE SEQUENCE [LARGE SCALE GENOMIC DNA]</scope>
    <source>
        <strain evidence="3">DY-18</strain>
    </source>
</reference>
<reference evidence="2 3" key="2">
    <citation type="journal article" date="2010" name="J Osaka Dent Univ">
        <title>Isolation and identification of Rothia mucilaginosa from persistent apical periodontitis lesions.</title>
        <authorList>
            <person name="Yamane K."/>
            <person name="Yoshida M."/>
            <person name="Fujihira T."/>
            <person name="Baba T."/>
            <person name="Tsuji N."/>
            <person name="Hayashi H."/>
            <person name="Sugimori C."/>
            <person name="Yamanaka T."/>
            <person name="Mashimo C."/>
            <person name="Nambu T."/>
            <person name="Kawai H."/>
            <person name="Fukushima H."/>
        </authorList>
    </citation>
    <scope>NUCLEOTIDE SEQUENCE [LARGE SCALE GENOMIC DNA]</scope>
    <source>
        <strain evidence="2 3">DY-18</strain>
    </source>
</reference>
<dbReference type="HOGENOM" id="CLU_392732_0_0_11"/>
<dbReference type="EMBL" id="AP011540">
    <property type="protein sequence ID" value="BAI64286.1"/>
    <property type="molecule type" value="Genomic_DNA"/>
</dbReference>
<protein>
    <submittedName>
        <fullName evidence="2">Large extracellular alpha-helical protein</fullName>
    </submittedName>
</protein>
<dbReference type="KEGG" id="rmu:RMDY18_04540"/>
<sequence length="702" mass="77616">MLSVVRLAAVRHQECRQESQSRSHSQQHQTDEVVVLSLVVGCTHHQRREETTQSASSSNHTGHRTNVLRISRTSHPAEDRAVAQTQQSSHQDEDRTVHMLSIRLERGNNCQNHHTTQGDKGDNLRTKLISQNTTEGTSDHSSSRKASRTHTSVVSVEAVDVAQVSRQVVRECHERTEHNSVEEAELPSGLHLECLNNLRHQRSDLTAYSCRRVLQEEERNSSGYSTDNSNQNVSLEVTNTLHQAGGSECGNCSTHHAGTEHTGRKTLLGSVIPCGAEGNTHSEHGTRNTQEERHNKQHGQRVHLTSNTNQEDQGCANRQNNGEHNTTTVAVSQTTNGNTANSADKNRHSHQNTGHTSVQVHLLGVQLGQRTNNSPSPEADGRDERCQQNVTELTILQVVARCNRGAHISSFAIWICVLAVGALTRESTYRIPTSTCTNTLAATSAVHGVGAEEVVQGHSQCMHQAGKGPNDEQNHSHHDVNLESHGNIHHQSYLRVEVEQRTEPNSDGLTVVEVNLVTIHRRQTARGVHSRKQSSRSASENHQNQNDIHQDVITSSSRTNTRVRSAATNQNEHTNNGRNRCGRTNNQRHHVVSVFRQEQVGKRLGNNQATNVTKENGRKTVVEQGRSDAQQLRFIDLGRAGSPSELVSTVTPDSATNQNDQRNIGQNAPQQDVHNTRIGYSLCSMSCVLRSKYVHVLSPHKG</sequence>